<dbReference type="InterPro" id="IPR013658">
    <property type="entry name" value="SGL"/>
</dbReference>
<dbReference type="RefSeq" id="WP_135483184.1">
    <property type="nucleotide sequence ID" value="NZ_SRMF01000003.1"/>
</dbReference>
<feature type="active site" description="Proton donor/acceptor" evidence="2">
    <location>
        <position position="199"/>
    </location>
</feature>
<feature type="binding site" evidence="3">
    <location>
        <position position="106"/>
    </location>
    <ligand>
        <name>substrate</name>
    </ligand>
</feature>
<evidence type="ECO:0000256" key="2">
    <source>
        <dbReference type="PIRSR" id="PIRSR605511-1"/>
    </source>
</evidence>
<dbReference type="GO" id="GO:0019853">
    <property type="term" value="P:L-ascorbic acid biosynthetic process"/>
    <property type="evidence" value="ECO:0007669"/>
    <property type="project" value="TreeGrafter"/>
</dbReference>
<dbReference type="OrthoDB" id="9775406at2"/>
<comment type="caution">
    <text evidence="5">The sequence shown here is derived from an EMBL/GenBank/DDBJ whole genome shotgun (WGS) entry which is preliminary data.</text>
</comment>
<reference evidence="5 6" key="1">
    <citation type="submission" date="2019-04" db="EMBL/GenBank/DDBJ databases">
        <title>Natronospirillum operosus gen. nov., sp. nov., a haloalkaliphilic satellite isolated from decaying biomass of laboratory culture of cyanobacterium Geitlerinema sp. and proposal of Natronospirillaceae fam. nov. and Saccharospirillaceae fam. nov.</title>
        <authorList>
            <person name="Kevbrin V."/>
            <person name="Boltyanskaya Y."/>
            <person name="Koziaeva V."/>
            <person name="Grouzdev D.S."/>
            <person name="Park M."/>
            <person name="Cho J."/>
        </authorList>
    </citation>
    <scope>NUCLEOTIDE SEQUENCE [LARGE SCALE GENOMIC DNA]</scope>
    <source>
        <strain evidence="5 6">G-116</strain>
    </source>
</reference>
<evidence type="ECO:0000256" key="3">
    <source>
        <dbReference type="PIRSR" id="PIRSR605511-2"/>
    </source>
</evidence>
<evidence type="ECO:0000259" key="4">
    <source>
        <dbReference type="Pfam" id="PF08450"/>
    </source>
</evidence>
<feature type="domain" description="SMP-30/Gluconolactonase/LRE-like region" evidence="4">
    <location>
        <begin position="17"/>
        <end position="258"/>
    </location>
</feature>
<dbReference type="GO" id="GO:0004341">
    <property type="term" value="F:gluconolactonase activity"/>
    <property type="evidence" value="ECO:0007669"/>
    <property type="project" value="TreeGrafter"/>
</dbReference>
<dbReference type="PANTHER" id="PTHR10907">
    <property type="entry name" value="REGUCALCIN"/>
    <property type="match status" value="1"/>
</dbReference>
<dbReference type="PANTHER" id="PTHR10907:SF47">
    <property type="entry name" value="REGUCALCIN"/>
    <property type="match status" value="1"/>
</dbReference>
<feature type="binding site" evidence="3">
    <location>
        <position position="104"/>
    </location>
    <ligand>
        <name>substrate</name>
    </ligand>
</feature>
<keyword evidence="6" id="KW-1185">Reference proteome</keyword>
<dbReference type="AlphaFoldDB" id="A0A4Z0WAT5"/>
<dbReference type="Gene3D" id="2.120.10.30">
    <property type="entry name" value="TolB, C-terminal domain"/>
    <property type="match status" value="1"/>
</dbReference>
<dbReference type="EMBL" id="SRMF01000003">
    <property type="protein sequence ID" value="TGG93475.1"/>
    <property type="molecule type" value="Genomic_DNA"/>
</dbReference>
<evidence type="ECO:0000256" key="1">
    <source>
        <dbReference type="ARBA" id="ARBA00008853"/>
    </source>
</evidence>
<keyword evidence="3" id="KW-0862">Zinc</keyword>
<feature type="binding site" evidence="3">
    <location>
        <position position="151"/>
    </location>
    <ligand>
        <name>a divalent metal cation</name>
        <dbReference type="ChEBI" id="CHEBI:60240"/>
    </ligand>
</feature>
<sequence>MQTALKPVQTIAVANRLGEGIQWHADSGSLWWTDILSCRLYRLDWSTQQQQVWTTPERLTAFGILSTDPVKLLVSFESGFALYHPDEDRVHWLARPEQGVAGNRFNDGRVDRQGRFWSGTMVEDDQGQTGTLYRLDEQGAHPMLKGLSIPNALCWSPDGRVMYHADTPTGLIRRFDFDAATGSLSGARDFARVPTGNPDGACIDAEGHLLCALWGGHGLVRFAPDGRQTTLHELPVSQPTCVALGGPEMNLLFVSSAREGLSDEALAAEPLAGSVLVYETPYQGLVEMVPAPGCWLAGPA</sequence>
<gene>
    <name evidence="5" type="ORF">E4656_10535</name>
</gene>
<name>A0A4Z0WAT5_9GAMM</name>
<dbReference type="Proteomes" id="UP000297475">
    <property type="component" value="Unassembled WGS sequence"/>
</dbReference>
<dbReference type="InterPro" id="IPR005511">
    <property type="entry name" value="SMP-30"/>
</dbReference>
<dbReference type="Pfam" id="PF08450">
    <property type="entry name" value="SGL"/>
    <property type="match status" value="1"/>
</dbReference>
<evidence type="ECO:0000313" key="5">
    <source>
        <dbReference type="EMBL" id="TGG93475.1"/>
    </source>
</evidence>
<dbReference type="GO" id="GO:0005509">
    <property type="term" value="F:calcium ion binding"/>
    <property type="evidence" value="ECO:0007669"/>
    <property type="project" value="TreeGrafter"/>
</dbReference>
<evidence type="ECO:0000313" key="6">
    <source>
        <dbReference type="Proteomes" id="UP000297475"/>
    </source>
</evidence>
<dbReference type="SUPFAM" id="SSF63829">
    <property type="entry name" value="Calcium-dependent phosphotriesterase"/>
    <property type="match status" value="1"/>
</dbReference>
<organism evidence="5 6">
    <name type="scientific">Natronospirillum operosum</name>
    <dbReference type="NCBI Taxonomy" id="2759953"/>
    <lineage>
        <taxon>Bacteria</taxon>
        <taxon>Pseudomonadati</taxon>
        <taxon>Pseudomonadota</taxon>
        <taxon>Gammaproteobacteria</taxon>
        <taxon>Oceanospirillales</taxon>
        <taxon>Natronospirillaceae</taxon>
        <taxon>Natronospirillum</taxon>
    </lineage>
</organism>
<comment type="similarity">
    <text evidence="1">Belongs to the SMP-30/CGR1 family.</text>
</comment>
<proteinExistence type="inferred from homology"/>
<comment type="cofactor">
    <cofactor evidence="3">
        <name>Zn(2+)</name>
        <dbReference type="ChEBI" id="CHEBI:29105"/>
    </cofactor>
    <text evidence="3">Binds 1 divalent metal cation per subunit.</text>
</comment>
<protein>
    <submittedName>
        <fullName evidence="5">SMP-30/gluconolactonase/LRE family protein</fullName>
    </submittedName>
</protein>
<dbReference type="InterPro" id="IPR011042">
    <property type="entry name" value="6-blade_b-propeller_TolB-like"/>
</dbReference>
<accession>A0A4Z0WAT5</accession>
<dbReference type="PRINTS" id="PR01790">
    <property type="entry name" value="SMP30FAMILY"/>
</dbReference>
<keyword evidence="3" id="KW-0479">Metal-binding</keyword>
<feature type="binding site" evidence="3">
    <location>
        <position position="19"/>
    </location>
    <ligand>
        <name>a divalent metal cation</name>
        <dbReference type="ChEBI" id="CHEBI:60240"/>
    </ligand>
</feature>
<feature type="binding site" evidence="3">
    <location>
        <position position="124"/>
    </location>
    <ligand>
        <name>substrate</name>
    </ligand>
</feature>
<feature type="binding site" evidence="3">
    <location>
        <position position="199"/>
    </location>
    <ligand>
        <name>a divalent metal cation</name>
        <dbReference type="ChEBI" id="CHEBI:60240"/>
    </ligand>
</feature>